<dbReference type="OrthoDB" id="10430146at2759"/>
<keyword evidence="3" id="KW-1185">Reference proteome</keyword>
<feature type="non-terminal residue" evidence="2">
    <location>
        <position position="1"/>
    </location>
</feature>
<protein>
    <submittedName>
        <fullName evidence="2">Uncharacterized protein</fullName>
    </submittedName>
</protein>
<dbReference type="Proteomes" id="UP000701801">
    <property type="component" value="Unassembled WGS sequence"/>
</dbReference>
<reference evidence="2" key="1">
    <citation type="submission" date="2021-07" db="EMBL/GenBank/DDBJ databases">
        <authorList>
            <person name="Durling M."/>
        </authorList>
    </citation>
    <scope>NUCLEOTIDE SEQUENCE</scope>
</reference>
<feature type="compositionally biased region" description="Acidic residues" evidence="1">
    <location>
        <begin position="96"/>
        <end position="107"/>
    </location>
</feature>
<proteinExistence type="predicted"/>
<sequence>FDALVESQGKDAILRPRKTIQSVKQHYREIKRRFGLTAEYSTKKWRDAAPKVSHHRKPCVPRKRKLRMSPDLKKTAINLEGIDWSAVPKTPPPYEDYSDDPDVGFED</sequence>
<dbReference type="AlphaFoldDB" id="A0A9N9Q6G1"/>
<accession>A0A9N9Q6G1</accession>
<gene>
    <name evidence="2" type="ORF">HYALB_00012966</name>
</gene>
<evidence type="ECO:0000313" key="2">
    <source>
        <dbReference type="EMBL" id="CAG8981615.1"/>
    </source>
</evidence>
<evidence type="ECO:0000256" key="1">
    <source>
        <dbReference type="SAM" id="MobiDB-lite"/>
    </source>
</evidence>
<name>A0A9N9Q6G1_9HELO</name>
<feature type="region of interest" description="Disordered" evidence="1">
    <location>
        <begin position="83"/>
        <end position="107"/>
    </location>
</feature>
<evidence type="ECO:0000313" key="3">
    <source>
        <dbReference type="Proteomes" id="UP000701801"/>
    </source>
</evidence>
<organism evidence="2 3">
    <name type="scientific">Hymenoscyphus albidus</name>
    <dbReference type="NCBI Taxonomy" id="595503"/>
    <lineage>
        <taxon>Eukaryota</taxon>
        <taxon>Fungi</taxon>
        <taxon>Dikarya</taxon>
        <taxon>Ascomycota</taxon>
        <taxon>Pezizomycotina</taxon>
        <taxon>Leotiomycetes</taxon>
        <taxon>Helotiales</taxon>
        <taxon>Helotiaceae</taxon>
        <taxon>Hymenoscyphus</taxon>
    </lineage>
</organism>
<comment type="caution">
    <text evidence="2">The sequence shown here is derived from an EMBL/GenBank/DDBJ whole genome shotgun (WGS) entry which is preliminary data.</text>
</comment>
<dbReference type="EMBL" id="CAJVRM010000497">
    <property type="protein sequence ID" value="CAG8981615.1"/>
    <property type="molecule type" value="Genomic_DNA"/>
</dbReference>